<evidence type="ECO:0000256" key="8">
    <source>
        <dbReference type="ARBA" id="ARBA00022982"/>
    </source>
</evidence>
<sequence length="179" mass="20072">MMLNIIAEGKTMTKYSPVQVLLHWISAIVIIWAMTSGFYIFLGNTSEHVKEFVGFINVSVTTLFIPFFALRIFYAIKSGKPANIKRKPGNHALANAVHIIIYVNTALVLFTGVMMMERDINIFNLVQLPHPLQGGALTSAFHQLHIISCVTLSILIVMHVLAVFFHHLAGKPILKKMSW</sequence>
<evidence type="ECO:0000256" key="3">
    <source>
        <dbReference type="ARBA" id="ARBA00022448"/>
    </source>
</evidence>
<dbReference type="EMBL" id="JBANEI010000002">
    <property type="protein sequence ID" value="MEI2681101.1"/>
    <property type="molecule type" value="Genomic_DNA"/>
</dbReference>
<dbReference type="InterPro" id="IPR016174">
    <property type="entry name" value="Di-haem_cyt_TM"/>
</dbReference>
<evidence type="ECO:0000313" key="16">
    <source>
        <dbReference type="Proteomes" id="UP001306592"/>
    </source>
</evidence>
<evidence type="ECO:0000259" key="14">
    <source>
        <dbReference type="Pfam" id="PF01292"/>
    </source>
</evidence>
<protein>
    <submittedName>
        <fullName evidence="15">Cytochrome b/b6 domain-containing protein</fullName>
    </submittedName>
</protein>
<organism evidence="15 16">
    <name type="scientific">Erwinia aphidicola</name>
    <dbReference type="NCBI Taxonomy" id="68334"/>
    <lineage>
        <taxon>Bacteria</taxon>
        <taxon>Pseudomonadati</taxon>
        <taxon>Pseudomonadota</taxon>
        <taxon>Gammaproteobacteria</taxon>
        <taxon>Enterobacterales</taxon>
        <taxon>Erwiniaceae</taxon>
        <taxon>Erwinia</taxon>
    </lineage>
</organism>
<keyword evidence="16" id="KW-1185">Reference proteome</keyword>
<reference evidence="15 16" key="1">
    <citation type="submission" date="2024-02" db="EMBL/GenBank/DDBJ databases">
        <title>First report Erwinia aphidicola in onion in Chile.</title>
        <authorList>
            <person name="Valenzuela M."/>
            <person name="Pena M."/>
            <person name="Dutta B."/>
        </authorList>
    </citation>
    <scope>NUCLEOTIDE SEQUENCE [LARGE SCALE GENOMIC DNA]</scope>
    <source>
        <strain evidence="15 16">QCJ3A</strain>
    </source>
</reference>
<keyword evidence="11 13" id="KW-0472">Membrane</keyword>
<proteinExistence type="inferred from homology"/>
<dbReference type="Pfam" id="PF01292">
    <property type="entry name" value="Ni_hydr_CYTB"/>
    <property type="match status" value="1"/>
</dbReference>
<keyword evidence="10" id="KW-0408">Iron</keyword>
<evidence type="ECO:0000256" key="9">
    <source>
        <dbReference type="ARBA" id="ARBA00022989"/>
    </source>
</evidence>
<comment type="caution">
    <text evidence="15">The sequence shown here is derived from an EMBL/GenBank/DDBJ whole genome shotgun (WGS) entry which is preliminary data.</text>
</comment>
<evidence type="ECO:0000256" key="4">
    <source>
        <dbReference type="ARBA" id="ARBA00022475"/>
    </source>
</evidence>
<keyword evidence="9 13" id="KW-1133">Transmembrane helix</keyword>
<evidence type="ECO:0000256" key="5">
    <source>
        <dbReference type="ARBA" id="ARBA00022617"/>
    </source>
</evidence>
<keyword evidence="5" id="KW-0349">Heme</keyword>
<comment type="subcellular location">
    <subcellularLocation>
        <location evidence="2">Cell membrane</location>
        <topology evidence="2">Multi-pass membrane protein</topology>
    </subcellularLocation>
</comment>
<dbReference type="InterPro" id="IPR011577">
    <property type="entry name" value="Cyt_b561_bac/Ni-Hgenase"/>
</dbReference>
<feature type="transmembrane region" description="Helical" evidence="13">
    <location>
        <begin position="95"/>
        <end position="116"/>
    </location>
</feature>
<keyword evidence="8" id="KW-0249">Electron transport</keyword>
<evidence type="ECO:0000256" key="7">
    <source>
        <dbReference type="ARBA" id="ARBA00022723"/>
    </source>
</evidence>
<dbReference type="Proteomes" id="UP001306592">
    <property type="component" value="Unassembled WGS sequence"/>
</dbReference>
<evidence type="ECO:0000256" key="10">
    <source>
        <dbReference type="ARBA" id="ARBA00023004"/>
    </source>
</evidence>
<dbReference type="InterPro" id="IPR052168">
    <property type="entry name" value="Cytochrome_b561_oxidase"/>
</dbReference>
<dbReference type="SUPFAM" id="SSF81342">
    <property type="entry name" value="Transmembrane di-heme cytochromes"/>
    <property type="match status" value="1"/>
</dbReference>
<evidence type="ECO:0000256" key="6">
    <source>
        <dbReference type="ARBA" id="ARBA00022692"/>
    </source>
</evidence>
<accession>A0ABU8DC65</accession>
<keyword evidence="4" id="KW-1003">Cell membrane</keyword>
<name>A0ABU8DC65_ERWAP</name>
<feature type="transmembrane region" description="Helical" evidence="13">
    <location>
        <begin position="21"/>
        <end position="42"/>
    </location>
</feature>
<dbReference type="PANTHER" id="PTHR30529:SF1">
    <property type="entry name" value="CYTOCHROME B561 HOMOLOG 2"/>
    <property type="match status" value="1"/>
</dbReference>
<evidence type="ECO:0000256" key="2">
    <source>
        <dbReference type="ARBA" id="ARBA00004651"/>
    </source>
</evidence>
<keyword evidence="6 13" id="KW-0812">Transmembrane</keyword>
<gene>
    <name evidence="15" type="ORF">V8N49_05445</name>
</gene>
<dbReference type="PANTHER" id="PTHR30529">
    <property type="entry name" value="CYTOCHROME B561"/>
    <property type="match status" value="1"/>
</dbReference>
<comment type="cofactor">
    <cofactor evidence="1">
        <name>heme b</name>
        <dbReference type="ChEBI" id="CHEBI:60344"/>
    </cofactor>
</comment>
<evidence type="ECO:0000256" key="13">
    <source>
        <dbReference type="SAM" id="Phobius"/>
    </source>
</evidence>
<feature type="domain" description="Cytochrome b561 bacterial/Ni-hydrogenase" evidence="14">
    <location>
        <begin position="15"/>
        <end position="177"/>
    </location>
</feature>
<evidence type="ECO:0000256" key="1">
    <source>
        <dbReference type="ARBA" id="ARBA00001970"/>
    </source>
</evidence>
<evidence type="ECO:0000256" key="11">
    <source>
        <dbReference type="ARBA" id="ARBA00023136"/>
    </source>
</evidence>
<feature type="transmembrane region" description="Helical" evidence="13">
    <location>
        <begin position="54"/>
        <end position="74"/>
    </location>
</feature>
<comment type="similarity">
    <text evidence="12">Belongs to the cytochrome b561 family.</text>
</comment>
<evidence type="ECO:0000256" key="12">
    <source>
        <dbReference type="ARBA" id="ARBA00037975"/>
    </source>
</evidence>
<feature type="transmembrane region" description="Helical" evidence="13">
    <location>
        <begin position="144"/>
        <end position="169"/>
    </location>
</feature>
<keyword evidence="3" id="KW-0813">Transport</keyword>
<keyword evidence="7" id="KW-0479">Metal-binding</keyword>
<evidence type="ECO:0000313" key="15">
    <source>
        <dbReference type="EMBL" id="MEI2681101.1"/>
    </source>
</evidence>